<reference evidence="1" key="2">
    <citation type="submission" date="2025-09" db="UniProtKB">
        <authorList>
            <consortium name="Ensembl"/>
        </authorList>
    </citation>
    <scope>IDENTIFICATION</scope>
</reference>
<reference evidence="1" key="1">
    <citation type="submission" date="2025-08" db="UniProtKB">
        <authorList>
            <consortium name="Ensembl"/>
        </authorList>
    </citation>
    <scope>IDENTIFICATION</scope>
</reference>
<protein>
    <submittedName>
        <fullName evidence="1">Uncharacterized protein</fullName>
    </submittedName>
</protein>
<keyword evidence="2" id="KW-1185">Reference proteome</keyword>
<dbReference type="Proteomes" id="UP000261520">
    <property type="component" value="Unplaced"/>
</dbReference>
<sequence length="100" mass="10803">MGTAQHKRVIVLSEETNSVLSAVGPLCLQHCRVKAERLGLCPGRVCSDSGPVLDCLTSPLNFLHNLNFDSRCVQSVVLNALLDMSFNRSSQGQTSTFPSV</sequence>
<dbReference type="AlphaFoldDB" id="A0A3B4AIG8"/>
<organism evidence="1 2">
    <name type="scientific">Periophthalmus magnuspinnatus</name>
    <dbReference type="NCBI Taxonomy" id="409849"/>
    <lineage>
        <taxon>Eukaryota</taxon>
        <taxon>Metazoa</taxon>
        <taxon>Chordata</taxon>
        <taxon>Craniata</taxon>
        <taxon>Vertebrata</taxon>
        <taxon>Euteleostomi</taxon>
        <taxon>Actinopterygii</taxon>
        <taxon>Neopterygii</taxon>
        <taxon>Teleostei</taxon>
        <taxon>Neoteleostei</taxon>
        <taxon>Acanthomorphata</taxon>
        <taxon>Gobiaria</taxon>
        <taxon>Gobiiformes</taxon>
        <taxon>Gobioidei</taxon>
        <taxon>Gobiidae</taxon>
        <taxon>Oxudercinae</taxon>
        <taxon>Periophthalmus</taxon>
    </lineage>
</organism>
<dbReference type="Ensembl" id="ENSPMGT00000017513.1">
    <property type="protein sequence ID" value="ENSPMGP00000016404.1"/>
    <property type="gene ID" value="ENSPMGG00000013475.1"/>
</dbReference>
<evidence type="ECO:0000313" key="2">
    <source>
        <dbReference type="Proteomes" id="UP000261520"/>
    </source>
</evidence>
<accession>A0A3B4AIG8</accession>
<proteinExistence type="predicted"/>
<evidence type="ECO:0000313" key="1">
    <source>
        <dbReference type="Ensembl" id="ENSPMGP00000016404.1"/>
    </source>
</evidence>
<name>A0A3B4AIG8_9GOBI</name>